<protein>
    <submittedName>
        <fullName evidence="1">Uncharacterized protein</fullName>
    </submittedName>
</protein>
<proteinExistence type="predicted"/>
<reference evidence="1 2" key="1">
    <citation type="submission" date="2016-11" db="EMBL/GenBank/DDBJ databases">
        <title>Genomic analysis of Caldithrix abyssi and proposal of a novel bacterial phylum Caldithrichaeota.</title>
        <authorList>
            <person name="Kublanov I."/>
            <person name="Sigalova O."/>
            <person name="Gavrilov S."/>
            <person name="Lebedinsky A."/>
            <person name="Ivanova N."/>
            <person name="Daum C."/>
            <person name="Reddy T."/>
            <person name="Klenk H.P."/>
            <person name="Goker M."/>
            <person name="Reva O."/>
            <person name="Miroshnichenko M."/>
            <person name="Kyprides N."/>
            <person name="Woyke T."/>
            <person name="Gelfand M."/>
        </authorList>
    </citation>
    <scope>NUCLEOTIDE SEQUENCE [LARGE SCALE GENOMIC DNA]</scope>
    <source>
        <strain evidence="1 2">LF13</strain>
    </source>
</reference>
<gene>
    <name evidence="1" type="ORF">Cabys_1245</name>
</gene>
<accession>A0A1J1C7L5</accession>
<evidence type="ECO:0000313" key="2">
    <source>
        <dbReference type="Proteomes" id="UP000183868"/>
    </source>
</evidence>
<name>A0A1J1C7L5_CALAY</name>
<sequence>MSDIEFLICFGEYHFLTCRIDRESDKFMGENFSDPVQAKKSVGKYPAWKGKKSKRH</sequence>
<evidence type="ECO:0000313" key="1">
    <source>
        <dbReference type="EMBL" id="APF17994.1"/>
    </source>
</evidence>
<dbReference type="EMBL" id="CP018099">
    <property type="protein sequence ID" value="APF17994.1"/>
    <property type="molecule type" value="Genomic_DNA"/>
</dbReference>
<dbReference type="Proteomes" id="UP000183868">
    <property type="component" value="Chromosome"/>
</dbReference>
<dbReference type="AlphaFoldDB" id="A0A1J1C7L5"/>
<organism evidence="1 2">
    <name type="scientific">Caldithrix abyssi DSM 13497</name>
    <dbReference type="NCBI Taxonomy" id="880073"/>
    <lineage>
        <taxon>Bacteria</taxon>
        <taxon>Pseudomonadati</taxon>
        <taxon>Calditrichota</taxon>
        <taxon>Calditrichia</taxon>
        <taxon>Calditrichales</taxon>
        <taxon>Calditrichaceae</taxon>
        <taxon>Caldithrix</taxon>
    </lineage>
</organism>
<dbReference type="KEGG" id="caby:Cabys_1245"/>